<evidence type="ECO:0000313" key="3">
    <source>
        <dbReference type="Proteomes" id="UP001454036"/>
    </source>
</evidence>
<proteinExistence type="predicted"/>
<protein>
    <submittedName>
        <fullName evidence="2">Uncharacterized protein</fullName>
    </submittedName>
</protein>
<keyword evidence="3" id="KW-1185">Reference proteome</keyword>
<dbReference type="EMBL" id="BAABME010000958">
    <property type="protein sequence ID" value="GAA0146620.1"/>
    <property type="molecule type" value="Genomic_DNA"/>
</dbReference>
<gene>
    <name evidence="2" type="ORF">LIER_06532</name>
</gene>
<sequence length="145" mass="16167">MYMSSFFFGALFGLLDLPGTKPSSRRLIQELEMNHAMLSNLQWNGSTMLVVINLLNPTVESKDHRVIDQLQPPFNFIIGALLFLIVVVDAIVGILRSILVFLMTNNPDGFLIFSLKATKQPLKAIVSSPITMAIVVSWTLLRPSH</sequence>
<keyword evidence="1" id="KW-0472">Membrane</keyword>
<feature type="transmembrane region" description="Helical" evidence="1">
    <location>
        <begin position="122"/>
        <end position="141"/>
    </location>
</feature>
<name>A0AAV3P4W6_LITER</name>
<evidence type="ECO:0000256" key="1">
    <source>
        <dbReference type="SAM" id="Phobius"/>
    </source>
</evidence>
<reference evidence="2 3" key="1">
    <citation type="submission" date="2024-01" db="EMBL/GenBank/DDBJ databases">
        <title>The complete chloroplast genome sequence of Lithospermum erythrorhizon: insights into the phylogenetic relationship among Boraginaceae species and the maternal lineages of purple gromwells.</title>
        <authorList>
            <person name="Okada T."/>
            <person name="Watanabe K."/>
        </authorList>
    </citation>
    <scope>NUCLEOTIDE SEQUENCE [LARGE SCALE GENOMIC DNA]</scope>
</reference>
<feature type="transmembrane region" description="Helical" evidence="1">
    <location>
        <begin position="76"/>
        <end position="102"/>
    </location>
</feature>
<comment type="caution">
    <text evidence="2">The sequence shown here is derived from an EMBL/GenBank/DDBJ whole genome shotgun (WGS) entry which is preliminary data.</text>
</comment>
<keyword evidence="1" id="KW-1133">Transmembrane helix</keyword>
<dbReference type="AlphaFoldDB" id="A0AAV3P4W6"/>
<accession>A0AAV3P4W6</accession>
<keyword evidence="1" id="KW-0812">Transmembrane</keyword>
<dbReference type="Proteomes" id="UP001454036">
    <property type="component" value="Unassembled WGS sequence"/>
</dbReference>
<evidence type="ECO:0000313" key="2">
    <source>
        <dbReference type="EMBL" id="GAA0146620.1"/>
    </source>
</evidence>
<organism evidence="2 3">
    <name type="scientific">Lithospermum erythrorhizon</name>
    <name type="common">Purple gromwell</name>
    <name type="synonym">Lithospermum officinale var. erythrorhizon</name>
    <dbReference type="NCBI Taxonomy" id="34254"/>
    <lineage>
        <taxon>Eukaryota</taxon>
        <taxon>Viridiplantae</taxon>
        <taxon>Streptophyta</taxon>
        <taxon>Embryophyta</taxon>
        <taxon>Tracheophyta</taxon>
        <taxon>Spermatophyta</taxon>
        <taxon>Magnoliopsida</taxon>
        <taxon>eudicotyledons</taxon>
        <taxon>Gunneridae</taxon>
        <taxon>Pentapetalae</taxon>
        <taxon>asterids</taxon>
        <taxon>lamiids</taxon>
        <taxon>Boraginales</taxon>
        <taxon>Boraginaceae</taxon>
        <taxon>Boraginoideae</taxon>
        <taxon>Lithospermeae</taxon>
        <taxon>Lithospermum</taxon>
    </lineage>
</organism>